<evidence type="ECO:0000259" key="10">
    <source>
        <dbReference type="PROSITE" id="PS52015"/>
    </source>
</evidence>
<dbReference type="PANTHER" id="PTHR33446">
    <property type="entry name" value="PROTEIN TONB-RELATED"/>
    <property type="match status" value="1"/>
</dbReference>
<dbReference type="InterPro" id="IPR051045">
    <property type="entry name" value="TonB-dependent_transducer"/>
</dbReference>
<evidence type="ECO:0000256" key="2">
    <source>
        <dbReference type="ARBA" id="ARBA00006555"/>
    </source>
</evidence>
<dbReference type="InterPro" id="IPR037682">
    <property type="entry name" value="TonB_C"/>
</dbReference>
<comment type="subcellular location">
    <subcellularLocation>
        <location evidence="1">Cell inner membrane</location>
        <topology evidence="1">Single-pass membrane protein</topology>
        <orientation evidence="1">Periplasmic side</orientation>
    </subcellularLocation>
</comment>
<keyword evidence="7" id="KW-0653">Protein transport</keyword>
<protein>
    <recommendedName>
        <fullName evidence="10">TonB C-terminal domain-containing protein</fullName>
    </recommendedName>
</protein>
<dbReference type="PANTHER" id="PTHR33446:SF2">
    <property type="entry name" value="PROTEIN TONB"/>
    <property type="match status" value="1"/>
</dbReference>
<evidence type="ECO:0000256" key="5">
    <source>
        <dbReference type="ARBA" id="ARBA00022519"/>
    </source>
</evidence>
<dbReference type="Gene3D" id="3.30.1150.10">
    <property type="match status" value="1"/>
</dbReference>
<dbReference type="InterPro" id="IPR006260">
    <property type="entry name" value="TonB/TolA_C"/>
</dbReference>
<sequence length="88" mass="9079">MAQLNCHIPAPVYPAKAQRLGQKGTVTLRIVIGIDGRIGQVNVASSSGFAALDDAAVAALRGGVCNPYREAGIAMQVEASQRIAFAAD</sequence>
<proteinExistence type="inferred from homology"/>
<dbReference type="GO" id="GO:0031992">
    <property type="term" value="F:energy transducer activity"/>
    <property type="evidence" value="ECO:0007669"/>
    <property type="project" value="TreeGrafter"/>
</dbReference>
<dbReference type="SUPFAM" id="SSF74653">
    <property type="entry name" value="TolA/TonB C-terminal domain"/>
    <property type="match status" value="1"/>
</dbReference>
<evidence type="ECO:0000256" key="1">
    <source>
        <dbReference type="ARBA" id="ARBA00004383"/>
    </source>
</evidence>
<dbReference type="Proteomes" id="UP000501648">
    <property type="component" value="Chromosome"/>
</dbReference>
<dbReference type="GO" id="GO:0015031">
    <property type="term" value="P:protein transport"/>
    <property type="evidence" value="ECO:0007669"/>
    <property type="project" value="UniProtKB-KW"/>
</dbReference>
<keyword evidence="6" id="KW-0812">Transmembrane</keyword>
<dbReference type="GO" id="GO:0098797">
    <property type="term" value="C:plasma membrane protein complex"/>
    <property type="evidence" value="ECO:0007669"/>
    <property type="project" value="TreeGrafter"/>
</dbReference>
<dbReference type="AlphaFoldDB" id="A0A6M3ZXI4"/>
<keyword evidence="4" id="KW-1003">Cell membrane</keyword>
<evidence type="ECO:0000256" key="4">
    <source>
        <dbReference type="ARBA" id="ARBA00022475"/>
    </source>
</evidence>
<keyword evidence="3" id="KW-0813">Transport</keyword>
<dbReference type="Pfam" id="PF03544">
    <property type="entry name" value="TonB_C"/>
    <property type="match status" value="1"/>
</dbReference>
<evidence type="ECO:0000313" key="11">
    <source>
        <dbReference type="EMBL" id="QJQ03318.1"/>
    </source>
</evidence>
<keyword evidence="8" id="KW-1133">Transmembrane helix</keyword>
<evidence type="ECO:0000256" key="6">
    <source>
        <dbReference type="ARBA" id="ARBA00022692"/>
    </source>
</evidence>
<dbReference type="GO" id="GO:0055085">
    <property type="term" value="P:transmembrane transport"/>
    <property type="evidence" value="ECO:0007669"/>
    <property type="project" value="InterPro"/>
</dbReference>
<dbReference type="PROSITE" id="PS52015">
    <property type="entry name" value="TONB_CTD"/>
    <property type="match status" value="1"/>
</dbReference>
<organism evidence="11 12">
    <name type="scientific">Herbaspirillum rubrisubalbicans Os34</name>
    <dbReference type="NCBI Taxonomy" id="1235827"/>
    <lineage>
        <taxon>Bacteria</taxon>
        <taxon>Pseudomonadati</taxon>
        <taxon>Pseudomonadota</taxon>
        <taxon>Betaproteobacteria</taxon>
        <taxon>Burkholderiales</taxon>
        <taxon>Oxalobacteraceae</taxon>
        <taxon>Herbaspirillum</taxon>
    </lineage>
</organism>
<comment type="similarity">
    <text evidence="2">Belongs to the TonB family.</text>
</comment>
<dbReference type="NCBIfam" id="TIGR01352">
    <property type="entry name" value="tonB_Cterm"/>
    <property type="match status" value="1"/>
</dbReference>
<evidence type="ECO:0000256" key="3">
    <source>
        <dbReference type="ARBA" id="ARBA00022448"/>
    </source>
</evidence>
<evidence type="ECO:0000256" key="9">
    <source>
        <dbReference type="ARBA" id="ARBA00023136"/>
    </source>
</evidence>
<evidence type="ECO:0000256" key="7">
    <source>
        <dbReference type="ARBA" id="ARBA00022927"/>
    </source>
</evidence>
<evidence type="ECO:0000256" key="8">
    <source>
        <dbReference type="ARBA" id="ARBA00022989"/>
    </source>
</evidence>
<keyword evidence="5" id="KW-0997">Cell inner membrane</keyword>
<gene>
    <name evidence="11" type="ORF">C798_24720</name>
</gene>
<evidence type="ECO:0000313" key="12">
    <source>
        <dbReference type="Proteomes" id="UP000501648"/>
    </source>
</evidence>
<dbReference type="EMBL" id="CP008956">
    <property type="protein sequence ID" value="QJQ03318.1"/>
    <property type="molecule type" value="Genomic_DNA"/>
</dbReference>
<name>A0A6M3ZXI4_9BURK</name>
<accession>A0A6M3ZXI4</accession>
<keyword evidence="9" id="KW-0472">Membrane</keyword>
<reference evidence="11 12" key="1">
    <citation type="journal article" date="2012" name="J. Bacteriol.">
        <title>Genome sequence of the pathogenic Herbaspirillum seropedicae strain Os34, isolated from rice roots.</title>
        <authorList>
            <person name="Ye W."/>
            <person name="Ye S."/>
            <person name="Liu J."/>
            <person name="Chang S."/>
            <person name="Chen M."/>
            <person name="Zhu B."/>
            <person name="Guo L."/>
            <person name="An Q."/>
        </authorList>
    </citation>
    <scope>NUCLEOTIDE SEQUENCE [LARGE SCALE GENOMIC DNA]</scope>
    <source>
        <strain evidence="11 12">Os34</strain>
    </source>
</reference>
<feature type="domain" description="TonB C-terminal" evidence="10">
    <location>
        <begin position="1"/>
        <end position="88"/>
    </location>
</feature>